<evidence type="ECO:0000256" key="1">
    <source>
        <dbReference type="SAM" id="MobiDB-lite"/>
    </source>
</evidence>
<accession>A0A498I8K3</accession>
<feature type="region of interest" description="Disordered" evidence="1">
    <location>
        <begin position="85"/>
        <end position="111"/>
    </location>
</feature>
<organism evidence="2 3">
    <name type="scientific">Malus domestica</name>
    <name type="common">Apple</name>
    <name type="synonym">Pyrus malus</name>
    <dbReference type="NCBI Taxonomy" id="3750"/>
    <lineage>
        <taxon>Eukaryota</taxon>
        <taxon>Viridiplantae</taxon>
        <taxon>Streptophyta</taxon>
        <taxon>Embryophyta</taxon>
        <taxon>Tracheophyta</taxon>
        <taxon>Spermatophyta</taxon>
        <taxon>Magnoliopsida</taxon>
        <taxon>eudicotyledons</taxon>
        <taxon>Gunneridae</taxon>
        <taxon>Pentapetalae</taxon>
        <taxon>rosids</taxon>
        <taxon>fabids</taxon>
        <taxon>Rosales</taxon>
        <taxon>Rosaceae</taxon>
        <taxon>Amygdaloideae</taxon>
        <taxon>Maleae</taxon>
        <taxon>Malus</taxon>
    </lineage>
</organism>
<proteinExistence type="predicted"/>
<sequence>MGPQHLTRFFEPGSSGKPSCGCAVGGGDPEVILTLLSEIGTPEGGVVTEREWPESKVGILVPGGRDLRVWRGRGRGQKWYWSRERAGGVRRSEDGKRGGLRDEGLGDELKSHRHGDVAGIREDFGGILDGLGREGG</sequence>
<evidence type="ECO:0000313" key="2">
    <source>
        <dbReference type="EMBL" id="RXH79229.1"/>
    </source>
</evidence>
<gene>
    <name evidence="2" type="ORF">DVH24_040376</name>
</gene>
<feature type="region of interest" description="Disordered" evidence="1">
    <location>
        <begin position="1"/>
        <end position="21"/>
    </location>
</feature>
<name>A0A498I8K3_MALDO</name>
<comment type="caution">
    <text evidence="2">The sequence shown here is derived from an EMBL/GenBank/DDBJ whole genome shotgun (WGS) entry which is preliminary data.</text>
</comment>
<dbReference type="AlphaFoldDB" id="A0A498I8K3"/>
<dbReference type="EMBL" id="RDQH01000339">
    <property type="protein sequence ID" value="RXH79229.1"/>
    <property type="molecule type" value="Genomic_DNA"/>
</dbReference>
<reference evidence="2 3" key="1">
    <citation type="submission" date="2018-10" db="EMBL/GenBank/DDBJ databases">
        <title>A high-quality apple genome assembly.</title>
        <authorList>
            <person name="Hu J."/>
        </authorList>
    </citation>
    <scope>NUCLEOTIDE SEQUENCE [LARGE SCALE GENOMIC DNA]</scope>
    <source>
        <strain evidence="3">cv. HFTH1</strain>
        <tissue evidence="2">Young leaf</tissue>
    </source>
</reference>
<evidence type="ECO:0000313" key="3">
    <source>
        <dbReference type="Proteomes" id="UP000290289"/>
    </source>
</evidence>
<dbReference type="Proteomes" id="UP000290289">
    <property type="component" value="Chromosome 13"/>
</dbReference>
<protein>
    <submittedName>
        <fullName evidence="2">Uncharacterized protein</fullName>
    </submittedName>
</protein>
<keyword evidence="3" id="KW-1185">Reference proteome</keyword>